<accession>K9WIU5</accession>
<reference evidence="1 2" key="1">
    <citation type="submission" date="2012-06" db="EMBL/GenBank/DDBJ databases">
        <title>Finished chromosome of genome of Microcoleus sp. PCC 7113.</title>
        <authorList>
            <consortium name="US DOE Joint Genome Institute"/>
            <person name="Gugger M."/>
            <person name="Coursin T."/>
            <person name="Rippka R."/>
            <person name="Tandeau De Marsac N."/>
            <person name="Huntemann M."/>
            <person name="Wei C.-L."/>
            <person name="Han J."/>
            <person name="Detter J.C."/>
            <person name="Han C."/>
            <person name="Tapia R."/>
            <person name="Chen A."/>
            <person name="Kyrpides N."/>
            <person name="Mavromatis K."/>
            <person name="Markowitz V."/>
            <person name="Szeto E."/>
            <person name="Ivanova N."/>
            <person name="Pagani I."/>
            <person name="Pati A."/>
            <person name="Goodwin L."/>
            <person name="Nordberg H.P."/>
            <person name="Cantor M.N."/>
            <person name="Hua S.X."/>
            <person name="Woyke T."/>
            <person name="Kerfeld C.A."/>
        </authorList>
    </citation>
    <scope>NUCLEOTIDE SEQUENCE [LARGE SCALE GENOMIC DNA]</scope>
    <source>
        <strain evidence="1 2">PCC 7113</strain>
    </source>
</reference>
<dbReference type="RefSeq" id="WP_015184229.1">
    <property type="nucleotide sequence ID" value="NC_019738.1"/>
</dbReference>
<sequence length="241" mass="27038">MKRLSLASLSFVAIAFLVSSEGLASALRASRRMSGFSPDSRYYLYLESFSNTVTEVPTAQIQMVDLETNSCVRNGCLKTEYDLSASNLTTKAAGDDILKRTAQLRYDLELTLLKVGIRLPMIARQPNPDGSETYKFLIKDPKEPLQITLEQKYIPAVEAGGTFGTERASMRLVVNYNYRQLTIGDLSNYREAVQKYAIREVRLSPNRRNAVVLIDMTQPTYQGVVQTTFVQSFPIEKLRAG</sequence>
<dbReference type="HOGENOM" id="CLU_089624_0_0_3"/>
<dbReference type="InterPro" id="IPR018725">
    <property type="entry name" value="DUF2259_secreted"/>
</dbReference>
<name>K9WIU5_9CYAN</name>
<dbReference type="AlphaFoldDB" id="K9WIU5"/>
<evidence type="ECO:0000313" key="1">
    <source>
        <dbReference type="EMBL" id="AFZ20093.1"/>
    </source>
</evidence>
<dbReference type="Proteomes" id="UP000010471">
    <property type="component" value="Chromosome"/>
</dbReference>
<dbReference type="OrthoDB" id="452298at2"/>
<dbReference type="EMBL" id="CP003630">
    <property type="protein sequence ID" value="AFZ20093.1"/>
    <property type="molecule type" value="Genomic_DNA"/>
</dbReference>
<dbReference type="KEGG" id="mic:Mic7113_4397"/>
<organism evidence="1 2">
    <name type="scientific">Allocoleopsis franciscana PCC 7113</name>
    <dbReference type="NCBI Taxonomy" id="1173027"/>
    <lineage>
        <taxon>Bacteria</taxon>
        <taxon>Bacillati</taxon>
        <taxon>Cyanobacteriota</taxon>
        <taxon>Cyanophyceae</taxon>
        <taxon>Coleofasciculales</taxon>
        <taxon>Coleofasciculaceae</taxon>
        <taxon>Allocoleopsis</taxon>
        <taxon>Allocoleopsis franciscana</taxon>
    </lineage>
</organism>
<dbReference type="eggNOG" id="COG5497">
    <property type="taxonomic scope" value="Bacteria"/>
</dbReference>
<protein>
    <submittedName>
        <fullName evidence="1">Putative secreted protein (DUF2259)</fullName>
    </submittedName>
</protein>
<proteinExistence type="predicted"/>
<keyword evidence="2" id="KW-1185">Reference proteome</keyword>
<dbReference type="Pfam" id="PF10016">
    <property type="entry name" value="DUF2259"/>
    <property type="match status" value="1"/>
</dbReference>
<evidence type="ECO:0000313" key="2">
    <source>
        <dbReference type="Proteomes" id="UP000010471"/>
    </source>
</evidence>
<gene>
    <name evidence="1" type="ORF">Mic7113_4397</name>
</gene>